<name>A0A0A9C1F2_ARUDO</name>
<dbReference type="EMBL" id="GBRH01229602">
    <property type="protein sequence ID" value="JAD68293.1"/>
    <property type="molecule type" value="Transcribed_RNA"/>
</dbReference>
<evidence type="ECO:0000313" key="1">
    <source>
        <dbReference type="EMBL" id="JAD68293.1"/>
    </source>
</evidence>
<reference evidence="1" key="1">
    <citation type="submission" date="2014-09" db="EMBL/GenBank/DDBJ databases">
        <authorList>
            <person name="Magalhaes I.L.F."/>
            <person name="Oliveira U."/>
            <person name="Santos F.R."/>
            <person name="Vidigal T.H.D.A."/>
            <person name="Brescovit A.D."/>
            <person name="Santos A.J."/>
        </authorList>
    </citation>
    <scope>NUCLEOTIDE SEQUENCE</scope>
    <source>
        <tissue evidence="1">Shoot tissue taken approximately 20 cm above the soil surface</tissue>
    </source>
</reference>
<accession>A0A0A9C1F2</accession>
<proteinExistence type="predicted"/>
<sequence length="15" mass="1867">MWTRRLGHQLFTGTY</sequence>
<organism evidence="1">
    <name type="scientific">Arundo donax</name>
    <name type="common">Giant reed</name>
    <name type="synonym">Donax arundinaceus</name>
    <dbReference type="NCBI Taxonomy" id="35708"/>
    <lineage>
        <taxon>Eukaryota</taxon>
        <taxon>Viridiplantae</taxon>
        <taxon>Streptophyta</taxon>
        <taxon>Embryophyta</taxon>
        <taxon>Tracheophyta</taxon>
        <taxon>Spermatophyta</taxon>
        <taxon>Magnoliopsida</taxon>
        <taxon>Liliopsida</taxon>
        <taxon>Poales</taxon>
        <taxon>Poaceae</taxon>
        <taxon>PACMAD clade</taxon>
        <taxon>Arundinoideae</taxon>
        <taxon>Arundineae</taxon>
        <taxon>Arundo</taxon>
    </lineage>
</organism>
<protein>
    <submittedName>
        <fullName evidence="1">Uncharacterized protein</fullName>
    </submittedName>
</protein>
<reference evidence="1" key="2">
    <citation type="journal article" date="2015" name="Data Brief">
        <title>Shoot transcriptome of the giant reed, Arundo donax.</title>
        <authorList>
            <person name="Barrero R.A."/>
            <person name="Guerrero F.D."/>
            <person name="Moolhuijzen P."/>
            <person name="Goolsby J.A."/>
            <person name="Tidwell J."/>
            <person name="Bellgard S.E."/>
            <person name="Bellgard M.I."/>
        </authorList>
    </citation>
    <scope>NUCLEOTIDE SEQUENCE</scope>
    <source>
        <tissue evidence="1">Shoot tissue taken approximately 20 cm above the soil surface</tissue>
    </source>
</reference>